<reference evidence="5" key="1">
    <citation type="journal article" date="2019" name="Int. J. Syst. Evol. Microbiol.">
        <title>The Global Catalogue of Microorganisms (GCM) 10K type strain sequencing project: providing services to taxonomists for standard genome sequencing and annotation.</title>
        <authorList>
            <consortium name="The Broad Institute Genomics Platform"/>
            <consortium name="The Broad Institute Genome Sequencing Center for Infectious Disease"/>
            <person name="Wu L."/>
            <person name="Ma J."/>
        </authorList>
    </citation>
    <scope>NUCLEOTIDE SEQUENCE [LARGE SCALE GENOMIC DNA]</scope>
    <source>
        <strain evidence="5">JCM 31486</strain>
    </source>
</reference>
<dbReference type="SUPFAM" id="SSF55729">
    <property type="entry name" value="Acyl-CoA N-acyltransferases (Nat)"/>
    <property type="match status" value="1"/>
</dbReference>
<dbReference type="EMBL" id="JBHTIS010000791">
    <property type="protein sequence ID" value="MFD1046789.1"/>
    <property type="molecule type" value="Genomic_DNA"/>
</dbReference>
<dbReference type="EC" id="2.3.-.-" evidence="4"/>
<dbReference type="PANTHER" id="PTHR43877">
    <property type="entry name" value="AMINOALKYLPHOSPHONATE N-ACETYLTRANSFERASE-RELATED-RELATED"/>
    <property type="match status" value="1"/>
</dbReference>
<dbReference type="Proteomes" id="UP001597045">
    <property type="component" value="Unassembled WGS sequence"/>
</dbReference>
<accession>A0ABW3MAT2</accession>
<feature type="domain" description="N-acetyltransferase" evidence="3">
    <location>
        <begin position="4"/>
        <end position="156"/>
    </location>
</feature>
<proteinExistence type="predicted"/>
<dbReference type="GO" id="GO:0016746">
    <property type="term" value="F:acyltransferase activity"/>
    <property type="evidence" value="ECO:0007669"/>
    <property type="project" value="UniProtKB-KW"/>
</dbReference>
<name>A0ABW3MAT2_9PSEU</name>
<evidence type="ECO:0000313" key="5">
    <source>
        <dbReference type="Proteomes" id="UP001597045"/>
    </source>
</evidence>
<keyword evidence="2 4" id="KW-0012">Acyltransferase</keyword>
<gene>
    <name evidence="4" type="ORF">ACFQ1S_15145</name>
</gene>
<evidence type="ECO:0000256" key="2">
    <source>
        <dbReference type="ARBA" id="ARBA00023315"/>
    </source>
</evidence>
<dbReference type="PROSITE" id="PS51186">
    <property type="entry name" value="GNAT"/>
    <property type="match status" value="1"/>
</dbReference>
<protein>
    <submittedName>
        <fullName evidence="4">GNAT family N-acetyltransferase</fullName>
        <ecNumber evidence="4">2.3.-.-</ecNumber>
    </submittedName>
</protein>
<comment type="caution">
    <text evidence="4">The sequence shown here is derived from an EMBL/GenBank/DDBJ whole genome shotgun (WGS) entry which is preliminary data.</text>
</comment>
<evidence type="ECO:0000313" key="4">
    <source>
        <dbReference type="EMBL" id="MFD1046789.1"/>
    </source>
</evidence>
<dbReference type="InterPro" id="IPR016181">
    <property type="entry name" value="Acyl_CoA_acyltransferase"/>
</dbReference>
<sequence>MTEIEIRPARPEDIPGLVESSAALFTEDAGQRDPTMNTNWPHEHGTERFTETTTDPNHLVLVAIADNQVIGHLTAVLESPTTKRPVRIATLASLYVRPAVRGAGTAANLVETFRTWARENQADLLAVTAYATNDQAIRFYQKHGFTPATLTLETTP</sequence>
<dbReference type="InterPro" id="IPR000182">
    <property type="entry name" value="GNAT_dom"/>
</dbReference>
<organism evidence="4 5">
    <name type="scientific">Kibdelosporangium lantanae</name>
    <dbReference type="NCBI Taxonomy" id="1497396"/>
    <lineage>
        <taxon>Bacteria</taxon>
        <taxon>Bacillati</taxon>
        <taxon>Actinomycetota</taxon>
        <taxon>Actinomycetes</taxon>
        <taxon>Pseudonocardiales</taxon>
        <taxon>Pseudonocardiaceae</taxon>
        <taxon>Kibdelosporangium</taxon>
    </lineage>
</organism>
<dbReference type="Pfam" id="PF00583">
    <property type="entry name" value="Acetyltransf_1"/>
    <property type="match status" value="1"/>
</dbReference>
<dbReference type="Gene3D" id="3.40.630.30">
    <property type="match status" value="1"/>
</dbReference>
<dbReference type="PANTHER" id="PTHR43877:SF2">
    <property type="entry name" value="AMINOALKYLPHOSPHONATE N-ACETYLTRANSFERASE-RELATED"/>
    <property type="match status" value="1"/>
</dbReference>
<dbReference type="InterPro" id="IPR050832">
    <property type="entry name" value="Bact_Acetyltransf"/>
</dbReference>
<keyword evidence="5" id="KW-1185">Reference proteome</keyword>
<dbReference type="CDD" id="cd04301">
    <property type="entry name" value="NAT_SF"/>
    <property type="match status" value="1"/>
</dbReference>
<evidence type="ECO:0000256" key="1">
    <source>
        <dbReference type="ARBA" id="ARBA00022679"/>
    </source>
</evidence>
<evidence type="ECO:0000259" key="3">
    <source>
        <dbReference type="PROSITE" id="PS51186"/>
    </source>
</evidence>
<keyword evidence="1 4" id="KW-0808">Transferase</keyword>